<dbReference type="Proteomes" id="UP001301442">
    <property type="component" value="Chromosome"/>
</dbReference>
<evidence type="ECO:0000313" key="6">
    <source>
        <dbReference type="Proteomes" id="UP001301442"/>
    </source>
</evidence>
<comment type="catalytic activity">
    <reaction evidence="2">
        <text>2 GTP = 3',3'-c-di-GMP + 2 diphosphate</text>
        <dbReference type="Rhea" id="RHEA:24898"/>
        <dbReference type="ChEBI" id="CHEBI:33019"/>
        <dbReference type="ChEBI" id="CHEBI:37565"/>
        <dbReference type="ChEBI" id="CHEBI:58805"/>
        <dbReference type="EC" id="2.7.7.65"/>
    </reaction>
</comment>
<dbReference type="EC" id="2.7.7.65" evidence="1"/>
<dbReference type="Pfam" id="PF00990">
    <property type="entry name" value="GGDEF"/>
    <property type="match status" value="1"/>
</dbReference>
<keyword evidence="6" id="KW-1185">Reference proteome</keyword>
<dbReference type="InterPro" id="IPR000160">
    <property type="entry name" value="GGDEF_dom"/>
</dbReference>
<feature type="domain" description="GGDEF" evidence="4">
    <location>
        <begin position="379"/>
        <end position="520"/>
    </location>
</feature>
<accession>A0ABZ0GMM7</accession>
<keyword evidence="5" id="KW-0808">Transferase</keyword>
<organism evidence="5 6">
    <name type="scientific">Thalassotalea fonticola</name>
    <dbReference type="NCBI Taxonomy" id="3065649"/>
    <lineage>
        <taxon>Bacteria</taxon>
        <taxon>Pseudomonadati</taxon>
        <taxon>Pseudomonadota</taxon>
        <taxon>Gammaproteobacteria</taxon>
        <taxon>Alteromonadales</taxon>
        <taxon>Colwelliaceae</taxon>
        <taxon>Thalassotalea</taxon>
    </lineage>
</organism>
<evidence type="ECO:0000256" key="3">
    <source>
        <dbReference type="SAM" id="Phobius"/>
    </source>
</evidence>
<dbReference type="RefSeq" id="WP_348395963.1">
    <property type="nucleotide sequence ID" value="NZ_CP136600.1"/>
</dbReference>
<dbReference type="InterPro" id="IPR029787">
    <property type="entry name" value="Nucleotide_cyclase"/>
</dbReference>
<keyword evidence="3" id="KW-0812">Transmembrane</keyword>
<dbReference type="SMART" id="SM00267">
    <property type="entry name" value="GGDEF"/>
    <property type="match status" value="1"/>
</dbReference>
<dbReference type="SUPFAM" id="SSF55073">
    <property type="entry name" value="Nucleotide cyclase"/>
    <property type="match status" value="1"/>
</dbReference>
<feature type="transmembrane region" description="Helical" evidence="3">
    <location>
        <begin position="270"/>
        <end position="288"/>
    </location>
</feature>
<dbReference type="InterPro" id="IPR007892">
    <property type="entry name" value="CHASE4"/>
</dbReference>
<keyword evidence="5" id="KW-0548">Nucleotidyltransferase</keyword>
<protein>
    <recommendedName>
        <fullName evidence="1">diguanylate cyclase</fullName>
        <ecNumber evidence="1">2.7.7.65</ecNumber>
    </recommendedName>
</protein>
<dbReference type="PANTHER" id="PTHR45138">
    <property type="entry name" value="REGULATORY COMPONENTS OF SENSORY TRANSDUCTION SYSTEM"/>
    <property type="match status" value="1"/>
</dbReference>
<dbReference type="Gene3D" id="6.10.340.10">
    <property type="match status" value="1"/>
</dbReference>
<gene>
    <name evidence="5" type="ORF">RI844_17660</name>
</gene>
<evidence type="ECO:0000313" key="5">
    <source>
        <dbReference type="EMBL" id="WOH37169.1"/>
    </source>
</evidence>
<sequence length="521" mass="59278">MKKQLSLSSLSIVILVVLSICLLTISLGYRFFVEIPNEKLAVLKLQNRDLDRIISTTVHMGDALAQMNYGYAILEDTYNYITQPNDDYIDTNFSTNVFQNLEIDGAFILDTSGKTIFQKGLDHMTLKPLDFKQLLIEQKLIHAGLLKQASTTDKALVGTINTNVGLMVYALTAIYDSDITEQTNGFLLFLQRFDKNFVSELEEQVKIKLTILPYSDDFQDYPILSDEISNVTTIEQIKYRVLQDEMGIPSLVLRITHLNVYKETLLTKELLITLLIQLIIMLLIFWLIRIKVVKPLLQVNTAITNMNDKQNLIKLHHRSRIGEFHLLVKHFNHMVEIVNSQQQQLSELSLTDALTQIPNRLAFEKKFTQEWAHLQRNQTPFAIVMCDIDYFKKYNDSLGHLAGDDALVKVAQALTLSSRRINDMVARYGGEEFIILFSGIELAGLKMKLTEMIESIEMLEILHPDSSVSKSITISIGATLMTPPRKSTEKMNLVRAIGIADNALYQAKNNGRNQAKIVFDK</sequence>
<dbReference type="PROSITE" id="PS50887">
    <property type="entry name" value="GGDEF"/>
    <property type="match status" value="1"/>
</dbReference>
<dbReference type="InterPro" id="IPR050469">
    <property type="entry name" value="Diguanylate_Cyclase"/>
</dbReference>
<dbReference type="NCBIfam" id="TIGR00254">
    <property type="entry name" value="GGDEF"/>
    <property type="match status" value="1"/>
</dbReference>
<dbReference type="InterPro" id="IPR043128">
    <property type="entry name" value="Rev_trsase/Diguanyl_cyclase"/>
</dbReference>
<dbReference type="PANTHER" id="PTHR45138:SF9">
    <property type="entry name" value="DIGUANYLATE CYCLASE DGCM-RELATED"/>
    <property type="match status" value="1"/>
</dbReference>
<dbReference type="CDD" id="cd01949">
    <property type="entry name" value="GGDEF"/>
    <property type="match status" value="1"/>
</dbReference>
<evidence type="ECO:0000256" key="1">
    <source>
        <dbReference type="ARBA" id="ARBA00012528"/>
    </source>
</evidence>
<proteinExistence type="predicted"/>
<keyword evidence="3" id="KW-0472">Membrane</keyword>
<keyword evidence="3" id="KW-1133">Transmembrane helix</keyword>
<dbReference type="Pfam" id="PF05228">
    <property type="entry name" value="CHASE4"/>
    <property type="match status" value="1"/>
</dbReference>
<dbReference type="EMBL" id="CP136600">
    <property type="protein sequence ID" value="WOH37169.1"/>
    <property type="molecule type" value="Genomic_DNA"/>
</dbReference>
<evidence type="ECO:0000256" key="2">
    <source>
        <dbReference type="ARBA" id="ARBA00034247"/>
    </source>
</evidence>
<dbReference type="Gene3D" id="3.30.70.270">
    <property type="match status" value="1"/>
</dbReference>
<evidence type="ECO:0000259" key="4">
    <source>
        <dbReference type="PROSITE" id="PS50887"/>
    </source>
</evidence>
<dbReference type="GO" id="GO:0052621">
    <property type="term" value="F:diguanylate cyclase activity"/>
    <property type="evidence" value="ECO:0007669"/>
    <property type="project" value="UniProtKB-EC"/>
</dbReference>
<name>A0ABZ0GMM7_9GAMM</name>
<reference evidence="5 6" key="1">
    <citation type="submission" date="2023-09" db="EMBL/GenBank/DDBJ databases">
        <authorList>
            <person name="Qi X."/>
        </authorList>
    </citation>
    <scope>NUCLEOTIDE SEQUENCE [LARGE SCALE GENOMIC DNA]</scope>
    <source>
        <strain evidence="5 6">S1-1</strain>
    </source>
</reference>